<organism evidence="1 2">
    <name type="scientific">Hibiscus sabdariffa</name>
    <name type="common">roselle</name>
    <dbReference type="NCBI Taxonomy" id="183260"/>
    <lineage>
        <taxon>Eukaryota</taxon>
        <taxon>Viridiplantae</taxon>
        <taxon>Streptophyta</taxon>
        <taxon>Embryophyta</taxon>
        <taxon>Tracheophyta</taxon>
        <taxon>Spermatophyta</taxon>
        <taxon>Magnoliopsida</taxon>
        <taxon>eudicotyledons</taxon>
        <taxon>Gunneridae</taxon>
        <taxon>Pentapetalae</taxon>
        <taxon>rosids</taxon>
        <taxon>malvids</taxon>
        <taxon>Malvales</taxon>
        <taxon>Malvaceae</taxon>
        <taxon>Malvoideae</taxon>
        <taxon>Hibiscus</taxon>
    </lineage>
</organism>
<protein>
    <submittedName>
        <fullName evidence="1">Uncharacterized protein</fullName>
    </submittedName>
</protein>
<name>A0ABR2FKU1_9ROSI</name>
<evidence type="ECO:0000313" key="1">
    <source>
        <dbReference type="EMBL" id="KAK8581560.1"/>
    </source>
</evidence>
<comment type="caution">
    <text evidence="1">The sequence shown here is derived from an EMBL/GenBank/DDBJ whole genome shotgun (WGS) entry which is preliminary data.</text>
</comment>
<gene>
    <name evidence="1" type="ORF">V6N12_071778</name>
</gene>
<reference evidence="1 2" key="1">
    <citation type="journal article" date="2024" name="G3 (Bethesda)">
        <title>Genome assembly of Hibiscus sabdariffa L. provides insights into metabolisms of medicinal natural products.</title>
        <authorList>
            <person name="Kim T."/>
        </authorList>
    </citation>
    <scope>NUCLEOTIDE SEQUENCE [LARGE SCALE GENOMIC DNA]</scope>
    <source>
        <strain evidence="1">TK-2024</strain>
        <tissue evidence="1">Old leaves</tissue>
    </source>
</reference>
<sequence length="70" mass="8153">MWGPPVGVGPATNPHPLILDFNGRIHRLGFLDSGRKRENPEWLLFEKHREDFPFVFWGKIWGRKVESLGN</sequence>
<proteinExistence type="predicted"/>
<evidence type="ECO:0000313" key="2">
    <source>
        <dbReference type="Proteomes" id="UP001472677"/>
    </source>
</evidence>
<accession>A0ABR2FKU1</accession>
<dbReference type="Proteomes" id="UP001472677">
    <property type="component" value="Unassembled WGS sequence"/>
</dbReference>
<dbReference type="EMBL" id="JBBPBM010000006">
    <property type="protein sequence ID" value="KAK8581560.1"/>
    <property type="molecule type" value="Genomic_DNA"/>
</dbReference>
<keyword evidence="2" id="KW-1185">Reference proteome</keyword>